<evidence type="ECO:0000313" key="2">
    <source>
        <dbReference type="EMBL" id="URA07181.1"/>
    </source>
</evidence>
<organism evidence="2 3">
    <name type="scientific">Xanthomonas phage Mallos</name>
    <dbReference type="NCBI Taxonomy" id="2939131"/>
    <lineage>
        <taxon>Viruses</taxon>
        <taxon>Duplodnaviria</taxon>
        <taxon>Heunggongvirae</taxon>
        <taxon>Uroviricota</taxon>
        <taxon>Caudoviricetes</taxon>
        <taxon>Mesyanzhinovviridae</taxon>
        <taxon>Bradleyvirinae</taxon>
        <taxon>Mallosvirus</taxon>
        <taxon>Mallosvirus mallos</taxon>
    </lineage>
</organism>
<protein>
    <submittedName>
        <fullName evidence="2">Uncharacterized protein</fullName>
    </submittedName>
</protein>
<name>A0A9E7J5F8_9CAUD</name>
<proteinExistence type="predicted"/>
<gene>
    <name evidence="2" type="ORF">Mallos_BL60073</name>
</gene>
<accession>A0A9E7J5F8</accession>
<feature type="region of interest" description="Disordered" evidence="1">
    <location>
        <begin position="1"/>
        <end position="32"/>
    </location>
</feature>
<keyword evidence="3" id="KW-1185">Reference proteome</keyword>
<evidence type="ECO:0000313" key="3">
    <source>
        <dbReference type="Proteomes" id="UP001056460"/>
    </source>
</evidence>
<evidence type="ECO:0000256" key="1">
    <source>
        <dbReference type="SAM" id="MobiDB-lite"/>
    </source>
</evidence>
<dbReference type="EMBL" id="ON189047">
    <property type="protein sequence ID" value="URA07181.1"/>
    <property type="molecule type" value="Genomic_DNA"/>
</dbReference>
<reference evidence="2" key="1">
    <citation type="journal article" date="2022" name="Viruses">
        <title>Isolation of novel Xanthomonas phages for the plant pathogens X. translucens and X. campestris.</title>
        <authorList>
            <person name="Erdrich S.H."/>
            <person name="Sharma V."/>
            <person name="Schurr U."/>
            <person name="Arsova B."/>
            <person name="Frunzke J."/>
        </authorList>
    </citation>
    <scope>NUCLEOTIDE SEQUENCE</scope>
</reference>
<sequence length="32" mass="3372">MPSSMPTTGRKSRAHGPEPKAMLSGSPSTSWN</sequence>
<dbReference type="Proteomes" id="UP001056460">
    <property type="component" value="Segment"/>
</dbReference>